<feature type="compositionally biased region" description="Basic and acidic residues" evidence="1">
    <location>
        <begin position="22"/>
        <end position="32"/>
    </location>
</feature>
<gene>
    <name evidence="2" type="ORF">AB8S09_06730</name>
</gene>
<accession>A0ABV4DVR2</accession>
<evidence type="ECO:0000256" key="1">
    <source>
        <dbReference type="SAM" id="MobiDB-lite"/>
    </source>
</evidence>
<protein>
    <recommendedName>
        <fullName evidence="4">Phage tail protein</fullName>
    </recommendedName>
</protein>
<feature type="region of interest" description="Disordered" evidence="1">
    <location>
        <begin position="1"/>
        <end position="32"/>
    </location>
</feature>
<evidence type="ECO:0000313" key="3">
    <source>
        <dbReference type="Proteomes" id="UP001565220"/>
    </source>
</evidence>
<evidence type="ECO:0000313" key="2">
    <source>
        <dbReference type="EMBL" id="MEY8763334.1"/>
    </source>
</evidence>
<reference evidence="2 3" key="1">
    <citation type="submission" date="2024-08" db="EMBL/GenBank/DDBJ databases">
        <title>Clostridium lapicellarii sp. nov., and Clostridium renhuaiense sp. nov., two species isolated from the mud in a fermentation cellar used for producing sauce-flavour Chinese liquors.</title>
        <authorList>
            <person name="Yang F."/>
            <person name="Wang H."/>
            <person name="Chen L.Q."/>
            <person name="Zhou N."/>
            <person name="Lu J.J."/>
            <person name="Pu X.X."/>
            <person name="Wan B."/>
            <person name="Wang L."/>
            <person name="Liu S.J."/>
        </authorList>
    </citation>
    <scope>NUCLEOTIDE SEQUENCE [LARGE SCALE GENOMIC DNA]</scope>
    <source>
        <strain evidence="2 3">MT-113</strain>
    </source>
</reference>
<evidence type="ECO:0008006" key="4">
    <source>
        <dbReference type="Google" id="ProtNLM"/>
    </source>
</evidence>
<dbReference type="EMBL" id="JBGFFE010000007">
    <property type="protein sequence ID" value="MEY8763334.1"/>
    <property type="molecule type" value="Genomic_DNA"/>
</dbReference>
<organism evidence="2 3">
    <name type="scientific">Clostridium lapidicellarium</name>
    <dbReference type="NCBI Taxonomy" id="3240931"/>
    <lineage>
        <taxon>Bacteria</taxon>
        <taxon>Bacillati</taxon>
        <taxon>Bacillota</taxon>
        <taxon>Clostridia</taxon>
        <taxon>Eubacteriales</taxon>
        <taxon>Clostridiaceae</taxon>
        <taxon>Clostridium</taxon>
    </lineage>
</organism>
<name>A0ABV4DVR2_9CLOT</name>
<dbReference type="Proteomes" id="UP001565220">
    <property type="component" value="Unassembled WGS sequence"/>
</dbReference>
<proteinExistence type="predicted"/>
<comment type="caution">
    <text evidence="2">The sequence shown here is derived from an EMBL/GenBank/DDBJ whole genome shotgun (WGS) entry which is preliminary data.</text>
</comment>
<keyword evidence="3" id="KW-1185">Reference proteome</keyword>
<sequence>MDIYFKSSDGKESYQLPIPPKDMPEVQRSSKNEEFESYQDGNYSLLGNVTLNTFSIESWMPEYANKYDYARSQINPYLLINLWNNAMDKKTPIECIMMRGKNENNISPTILDWYVSVESLSWYPDKAKDIQFKASFKEYRIPLVMTGNQKKTISESLQSIGKVVFVDFGKDIRW</sequence>
<dbReference type="RefSeq" id="WP_369868736.1">
    <property type="nucleotide sequence ID" value="NZ_JBGFFE010000007.1"/>
</dbReference>